<dbReference type="EMBL" id="LGVV01000002">
    <property type="protein sequence ID" value="KNX43080.1"/>
    <property type="molecule type" value="Genomic_DNA"/>
</dbReference>
<sequence length="117" mass="12389">MQMTEISFDGATPIDGYGPGFFRVAGEVMEGAILVTVKSARGWGGFDDRKPLLDLAQEVDVIFIGTGAEVAHIPADLRHALEEANVGVETMSSPAACRTYNVLLSEGRRVAVAALPV</sequence>
<proteinExistence type="predicted"/>
<dbReference type="OrthoDB" id="7351393at2"/>
<dbReference type="RefSeq" id="WP_050661174.1">
    <property type="nucleotide sequence ID" value="NZ_CP118494.1"/>
</dbReference>
<dbReference type="Pfam" id="PF04430">
    <property type="entry name" value="DUF498"/>
    <property type="match status" value="1"/>
</dbReference>
<comment type="caution">
    <text evidence="1">The sequence shown here is derived from an EMBL/GenBank/DDBJ whole genome shotgun (WGS) entry which is preliminary data.</text>
</comment>
<reference evidence="2" key="1">
    <citation type="submission" date="2015-07" db="EMBL/GenBank/DDBJ databases">
        <title>Draft Genome Sequence of Roseovarius tolerans EL-164, a producer of N-Acylated Alanine Methyl Esters (NAMEs).</title>
        <authorList>
            <person name="Voget S."/>
            <person name="Bruns H."/>
            <person name="Wagner-Doebler I."/>
            <person name="Schulz S."/>
            <person name="Daniel R."/>
        </authorList>
    </citation>
    <scope>NUCLEOTIDE SEQUENCE [LARGE SCALE GENOMIC DNA]</scope>
    <source>
        <strain evidence="2">EL-164</strain>
    </source>
</reference>
<dbReference type="Proteomes" id="UP000037046">
    <property type="component" value="Unassembled WGS sequence"/>
</dbReference>
<accession>A0A0L6CZE7</accession>
<dbReference type="STRING" id="74031.SAMN04488077_10895"/>
<keyword evidence="2" id="KW-1185">Reference proteome</keyword>
<dbReference type="InterPro" id="IPR036748">
    <property type="entry name" value="MTH938-like_sf"/>
</dbReference>
<dbReference type="PANTHER" id="PTHR21192">
    <property type="entry name" value="NUCLEAR PROTEIN E3-3"/>
    <property type="match status" value="1"/>
</dbReference>
<dbReference type="PANTHER" id="PTHR21192:SF2">
    <property type="entry name" value="NADH DEHYDROGENASE [UBIQUINONE] 1 ALPHA SUBCOMPLEX ASSEMBLY FACTOR 3"/>
    <property type="match status" value="1"/>
</dbReference>
<organism evidence="1 2">
    <name type="scientific">Roseovarius tolerans</name>
    <dbReference type="NCBI Taxonomy" id="74031"/>
    <lineage>
        <taxon>Bacteria</taxon>
        <taxon>Pseudomonadati</taxon>
        <taxon>Pseudomonadota</taxon>
        <taxon>Alphaproteobacteria</taxon>
        <taxon>Rhodobacterales</taxon>
        <taxon>Roseobacteraceae</taxon>
        <taxon>Roseovarius</taxon>
    </lineage>
</organism>
<gene>
    <name evidence="1" type="ORF">ROTO_02090</name>
</gene>
<protein>
    <recommendedName>
        <fullName evidence="3">Mth938-like domain-containing protein</fullName>
    </recommendedName>
</protein>
<name>A0A0L6CZE7_9RHOB</name>
<dbReference type="Gene3D" id="3.40.1230.10">
    <property type="entry name" value="MTH938-like"/>
    <property type="match status" value="1"/>
</dbReference>
<dbReference type="AlphaFoldDB" id="A0A0L6CZE7"/>
<dbReference type="CDD" id="cd00248">
    <property type="entry name" value="Mth938-like"/>
    <property type="match status" value="1"/>
</dbReference>
<evidence type="ECO:0000313" key="2">
    <source>
        <dbReference type="Proteomes" id="UP000037046"/>
    </source>
</evidence>
<dbReference type="InterPro" id="IPR007523">
    <property type="entry name" value="NDUFAF3/AAMDC"/>
</dbReference>
<evidence type="ECO:0008006" key="3">
    <source>
        <dbReference type="Google" id="ProtNLM"/>
    </source>
</evidence>
<dbReference type="SUPFAM" id="SSF64076">
    <property type="entry name" value="MTH938-like"/>
    <property type="match status" value="1"/>
</dbReference>
<evidence type="ECO:0000313" key="1">
    <source>
        <dbReference type="EMBL" id="KNX43080.1"/>
    </source>
</evidence>
<dbReference type="PATRIC" id="fig|74031.6.peg.213"/>